<dbReference type="PANTHER" id="PTHR30572:SF4">
    <property type="entry name" value="ABC TRANSPORTER PERMEASE YTRF"/>
    <property type="match status" value="1"/>
</dbReference>
<evidence type="ECO:0000259" key="10">
    <source>
        <dbReference type="Pfam" id="PF12704"/>
    </source>
</evidence>
<accession>A0A6F8XMQ0</accession>
<dbReference type="AlphaFoldDB" id="A0A6F8XMQ0"/>
<name>A0A6F8XMQ0_9ACTN</name>
<evidence type="ECO:0000256" key="6">
    <source>
        <dbReference type="ARBA" id="ARBA00038076"/>
    </source>
</evidence>
<protein>
    <submittedName>
        <fullName evidence="11">ABC transporter permease</fullName>
    </submittedName>
</protein>
<keyword evidence="3 8" id="KW-0812">Transmembrane</keyword>
<feature type="transmembrane region" description="Helical" evidence="8">
    <location>
        <begin position="378"/>
        <end position="398"/>
    </location>
</feature>
<dbReference type="InterPro" id="IPR003838">
    <property type="entry name" value="ABC3_permease_C"/>
</dbReference>
<feature type="transmembrane region" description="Helical" evidence="8">
    <location>
        <begin position="338"/>
        <end position="366"/>
    </location>
</feature>
<comment type="similarity">
    <text evidence="6">Belongs to the ABC-4 integral membrane protein family.</text>
</comment>
<evidence type="ECO:0000313" key="11">
    <source>
        <dbReference type="EMBL" id="BCB75104.1"/>
    </source>
</evidence>
<dbReference type="KEGG" id="pfla:Pflav_015140"/>
<dbReference type="InterPro" id="IPR025857">
    <property type="entry name" value="MacB_PCD"/>
</dbReference>
<dbReference type="GO" id="GO:0022857">
    <property type="term" value="F:transmembrane transporter activity"/>
    <property type="evidence" value="ECO:0007669"/>
    <property type="project" value="TreeGrafter"/>
</dbReference>
<keyword evidence="5 8" id="KW-0472">Membrane</keyword>
<evidence type="ECO:0000256" key="1">
    <source>
        <dbReference type="ARBA" id="ARBA00004651"/>
    </source>
</evidence>
<feature type="compositionally biased region" description="Pro residues" evidence="7">
    <location>
        <begin position="1"/>
        <end position="12"/>
    </location>
</feature>
<evidence type="ECO:0000259" key="9">
    <source>
        <dbReference type="Pfam" id="PF02687"/>
    </source>
</evidence>
<proteinExistence type="inferred from homology"/>
<dbReference type="Proteomes" id="UP000502508">
    <property type="component" value="Chromosome"/>
</dbReference>
<dbReference type="Pfam" id="PF02687">
    <property type="entry name" value="FtsX"/>
    <property type="match status" value="1"/>
</dbReference>
<dbReference type="Pfam" id="PF12704">
    <property type="entry name" value="MacB_PCD"/>
    <property type="match status" value="1"/>
</dbReference>
<comment type="subcellular location">
    <subcellularLocation>
        <location evidence="1">Cell membrane</location>
        <topology evidence="1">Multi-pass membrane protein</topology>
    </subcellularLocation>
</comment>
<evidence type="ECO:0000256" key="4">
    <source>
        <dbReference type="ARBA" id="ARBA00022989"/>
    </source>
</evidence>
<feature type="domain" description="ABC3 transporter permease C-terminal" evidence="9">
    <location>
        <begin position="296"/>
        <end position="408"/>
    </location>
</feature>
<gene>
    <name evidence="11" type="ORF">Pflav_015140</name>
</gene>
<evidence type="ECO:0000256" key="8">
    <source>
        <dbReference type="SAM" id="Phobius"/>
    </source>
</evidence>
<keyword evidence="2" id="KW-1003">Cell membrane</keyword>
<evidence type="ECO:0000313" key="12">
    <source>
        <dbReference type="Proteomes" id="UP000502508"/>
    </source>
</evidence>
<feature type="region of interest" description="Disordered" evidence="7">
    <location>
        <begin position="1"/>
        <end position="20"/>
    </location>
</feature>
<evidence type="ECO:0000256" key="3">
    <source>
        <dbReference type="ARBA" id="ARBA00022692"/>
    </source>
</evidence>
<evidence type="ECO:0000256" key="7">
    <source>
        <dbReference type="SAM" id="MobiDB-lite"/>
    </source>
</evidence>
<evidence type="ECO:0000256" key="5">
    <source>
        <dbReference type="ARBA" id="ARBA00023136"/>
    </source>
</evidence>
<evidence type="ECO:0000256" key="2">
    <source>
        <dbReference type="ARBA" id="ARBA00022475"/>
    </source>
</evidence>
<reference evidence="11 12" key="1">
    <citation type="submission" date="2020-03" db="EMBL/GenBank/DDBJ databases">
        <title>Whole genome shotgun sequence of Phytohabitans flavus NBRC 107702.</title>
        <authorList>
            <person name="Komaki H."/>
            <person name="Tamura T."/>
        </authorList>
    </citation>
    <scope>NUCLEOTIDE SEQUENCE [LARGE SCALE GENOMIC DNA]</scope>
    <source>
        <strain evidence="11 12">NBRC 107702</strain>
    </source>
</reference>
<keyword evidence="12" id="KW-1185">Reference proteome</keyword>
<dbReference type="EMBL" id="AP022870">
    <property type="protein sequence ID" value="BCB75104.1"/>
    <property type="molecule type" value="Genomic_DNA"/>
</dbReference>
<reference evidence="11 12" key="2">
    <citation type="submission" date="2020-03" db="EMBL/GenBank/DDBJ databases">
        <authorList>
            <person name="Ichikawa N."/>
            <person name="Kimura A."/>
            <person name="Kitahashi Y."/>
            <person name="Uohara A."/>
        </authorList>
    </citation>
    <scope>NUCLEOTIDE SEQUENCE [LARGE SCALE GENOMIC DNA]</scope>
    <source>
        <strain evidence="11 12">NBRC 107702</strain>
    </source>
</reference>
<feature type="domain" description="MacB-like periplasmic core" evidence="10">
    <location>
        <begin position="46"/>
        <end position="253"/>
    </location>
</feature>
<keyword evidence="4 8" id="KW-1133">Transmembrane helix</keyword>
<feature type="transmembrane region" description="Helical" evidence="8">
    <location>
        <begin position="292"/>
        <end position="317"/>
    </location>
</feature>
<dbReference type="InterPro" id="IPR050250">
    <property type="entry name" value="Macrolide_Exporter_MacB"/>
</dbReference>
<sequence length="415" mass="42556">MNAPPVTGPPTPMRQRDTAAAPSVLLPRDLVRLGAAGLRTRPLRVFLSAIGIAIGIAAMVCVVGIADSSRESLDRQLAALGTNLLRVTPGQALNGAQSHLPADAVTMIDRIPPVTSATATAALPDVHAYRNDRTPVIETGNITVVAAHTNLLGTVGAQVASGTFLNEATAQYPTVVLGANAAGRLGVTTPSPETRVWLGGQWFTVIGVLQPVALAPELNFAALVGWPAAVANLQFDGYPTTVYTRTRDDAVVAVQKILAATANPEHPNEVTVSRPSDALAARQATDTTLTALLLGLGAVALLVGGVGVANTMVIAVIERRPEIGLRRSLGATRGHIRIQFLAEALLLSALGGLGGVLLGIAVTSGYAAYQGWPTVVPLWATAGGIGATLIVGGCAGVYPAWRAARVSPTEALTAP</sequence>
<organism evidence="11 12">
    <name type="scientific">Phytohabitans flavus</name>
    <dbReference type="NCBI Taxonomy" id="1076124"/>
    <lineage>
        <taxon>Bacteria</taxon>
        <taxon>Bacillati</taxon>
        <taxon>Actinomycetota</taxon>
        <taxon>Actinomycetes</taxon>
        <taxon>Micromonosporales</taxon>
        <taxon>Micromonosporaceae</taxon>
    </lineage>
</organism>
<dbReference type="PANTHER" id="PTHR30572">
    <property type="entry name" value="MEMBRANE COMPONENT OF TRANSPORTER-RELATED"/>
    <property type="match status" value="1"/>
</dbReference>
<dbReference type="GO" id="GO:0005886">
    <property type="term" value="C:plasma membrane"/>
    <property type="evidence" value="ECO:0007669"/>
    <property type="project" value="UniProtKB-SubCell"/>
</dbReference>
<feature type="transmembrane region" description="Helical" evidence="8">
    <location>
        <begin position="45"/>
        <end position="66"/>
    </location>
</feature>